<dbReference type="GO" id="GO:0005886">
    <property type="term" value="C:plasma membrane"/>
    <property type="evidence" value="ECO:0007669"/>
    <property type="project" value="UniProtKB-SubCell"/>
</dbReference>
<sequence>MGITILLGSLVIFILLGIPICFALGASGFIYFFIENPGFINILPQRIWAGTNSFVLIALPLFILAGNLMNKGGITRRIIDFSLYLVRPIKGGLGEVNVVASMIFGGISGSSVADTSAIGSVLIPQMEEKGYSKGFSAGVTVASSTMGMIIPPSIPMLMFAMISQQSVGALFLAGAIPGLLIGLTQIVMVSVISRKKGYIHEIEDISFKQFLRSSWGGILAVLMPVFIIFSISFGIATATESAGIAVLYSLILGFFVYKELKFKDLWDALLQTILFSSVVLFIVGFSTIYTWVLSIEQVPQTIAAFLTNLNIHRYWVLIIVDLIILVIGTFVDVPAALYLLSPILLPVMASYGIHPLQFGAMMIVGLAIGLVTPPVGMCLNAATKICGLSITKIARHALPFIVCNIIVLLLVTFVPEVSTWLPSIVFK</sequence>
<evidence type="ECO:0000313" key="9">
    <source>
        <dbReference type="EMBL" id="QEN09635.1"/>
    </source>
</evidence>
<dbReference type="Proteomes" id="UP000324209">
    <property type="component" value="Chromosome"/>
</dbReference>
<feature type="transmembrane region" description="Helical" evidence="7">
    <location>
        <begin position="241"/>
        <end position="257"/>
    </location>
</feature>
<feature type="transmembrane region" description="Helical" evidence="7">
    <location>
        <begin position="168"/>
        <end position="192"/>
    </location>
</feature>
<evidence type="ECO:0000256" key="1">
    <source>
        <dbReference type="ARBA" id="ARBA00004429"/>
    </source>
</evidence>
<gene>
    <name evidence="9" type="ORF">EXM22_17195</name>
</gene>
<dbReference type="KEGG" id="ock:EXM22_17195"/>
<dbReference type="InterPro" id="IPR004681">
    <property type="entry name" value="TRAP_DctM"/>
</dbReference>
<feature type="transmembrane region" description="Helical" evidence="7">
    <location>
        <begin position="135"/>
        <end position="162"/>
    </location>
</feature>
<evidence type="ECO:0000256" key="5">
    <source>
        <dbReference type="ARBA" id="ARBA00022989"/>
    </source>
</evidence>
<evidence type="ECO:0000256" key="6">
    <source>
        <dbReference type="ARBA" id="ARBA00023136"/>
    </source>
</evidence>
<dbReference type="PANTHER" id="PTHR33362:SF2">
    <property type="entry name" value="TRAP TRANSPORTER LARGE PERMEASE PROTEIN"/>
    <property type="match status" value="1"/>
</dbReference>
<feature type="transmembrane region" description="Helical" evidence="7">
    <location>
        <begin position="312"/>
        <end position="331"/>
    </location>
</feature>
<evidence type="ECO:0000256" key="3">
    <source>
        <dbReference type="ARBA" id="ARBA00022519"/>
    </source>
</evidence>
<comment type="subcellular location">
    <subcellularLocation>
        <location evidence="1">Cell inner membrane</location>
        <topology evidence="1">Multi-pass membrane protein</topology>
    </subcellularLocation>
</comment>
<protein>
    <submittedName>
        <fullName evidence="9">TRAP transporter large permease</fullName>
    </submittedName>
</protein>
<dbReference type="PANTHER" id="PTHR33362">
    <property type="entry name" value="SIALIC ACID TRAP TRANSPORTER PERMEASE PROTEIN SIAT-RELATED"/>
    <property type="match status" value="1"/>
</dbReference>
<keyword evidence="5 7" id="KW-1133">Transmembrane helix</keyword>
<dbReference type="GO" id="GO:0022857">
    <property type="term" value="F:transmembrane transporter activity"/>
    <property type="evidence" value="ECO:0007669"/>
    <property type="project" value="TreeGrafter"/>
</dbReference>
<dbReference type="NCBIfam" id="TIGR00786">
    <property type="entry name" value="dctM"/>
    <property type="match status" value="1"/>
</dbReference>
<feature type="transmembrane region" description="Helical" evidence="7">
    <location>
        <begin position="360"/>
        <end position="381"/>
    </location>
</feature>
<evidence type="ECO:0000256" key="7">
    <source>
        <dbReference type="SAM" id="Phobius"/>
    </source>
</evidence>
<keyword evidence="10" id="KW-1185">Reference proteome</keyword>
<keyword evidence="2" id="KW-1003">Cell membrane</keyword>
<feature type="transmembrane region" description="Helical" evidence="7">
    <location>
        <begin position="269"/>
        <end position="292"/>
    </location>
</feature>
<keyword evidence="3" id="KW-0997">Cell inner membrane</keyword>
<dbReference type="AlphaFoldDB" id="A0A5C1QNG3"/>
<evidence type="ECO:0000259" key="8">
    <source>
        <dbReference type="Pfam" id="PF06808"/>
    </source>
</evidence>
<feature type="transmembrane region" description="Helical" evidence="7">
    <location>
        <begin position="7"/>
        <end position="34"/>
    </location>
</feature>
<dbReference type="PIRSF" id="PIRSF006066">
    <property type="entry name" value="HI0050"/>
    <property type="match status" value="1"/>
</dbReference>
<evidence type="ECO:0000256" key="2">
    <source>
        <dbReference type="ARBA" id="ARBA00022475"/>
    </source>
</evidence>
<dbReference type="RefSeq" id="WP_149487708.1">
    <property type="nucleotide sequence ID" value="NZ_CP036150.1"/>
</dbReference>
<dbReference type="Pfam" id="PF06808">
    <property type="entry name" value="DctM"/>
    <property type="match status" value="1"/>
</dbReference>
<reference evidence="9 10" key="1">
    <citation type="submission" date="2019-02" db="EMBL/GenBank/DDBJ databases">
        <title>Complete Genome Sequence and Methylome Analysis of free living Spirochaetas.</title>
        <authorList>
            <person name="Fomenkov A."/>
            <person name="Dubinina G."/>
            <person name="Leshcheva N."/>
            <person name="Mikheeva N."/>
            <person name="Grabovich M."/>
            <person name="Vincze T."/>
            <person name="Roberts R.J."/>
        </authorList>
    </citation>
    <scope>NUCLEOTIDE SEQUENCE [LARGE SCALE GENOMIC DNA]</scope>
    <source>
        <strain evidence="9 10">K2</strain>
    </source>
</reference>
<name>A0A5C1QNG3_9SPIO</name>
<feature type="domain" description="TRAP C4-dicarboxylate transport system permease DctM subunit" evidence="8">
    <location>
        <begin position="7"/>
        <end position="416"/>
    </location>
</feature>
<keyword evidence="6 7" id="KW-0472">Membrane</keyword>
<dbReference type="OrthoDB" id="370245at2"/>
<dbReference type="EMBL" id="CP036150">
    <property type="protein sequence ID" value="QEN09635.1"/>
    <property type="molecule type" value="Genomic_DNA"/>
</dbReference>
<proteinExistence type="predicted"/>
<keyword evidence="4 7" id="KW-0812">Transmembrane</keyword>
<organism evidence="9 10">
    <name type="scientific">Oceanispirochaeta crateris</name>
    <dbReference type="NCBI Taxonomy" id="2518645"/>
    <lineage>
        <taxon>Bacteria</taxon>
        <taxon>Pseudomonadati</taxon>
        <taxon>Spirochaetota</taxon>
        <taxon>Spirochaetia</taxon>
        <taxon>Spirochaetales</taxon>
        <taxon>Spirochaetaceae</taxon>
        <taxon>Oceanispirochaeta</taxon>
    </lineage>
</organism>
<evidence type="ECO:0000313" key="10">
    <source>
        <dbReference type="Proteomes" id="UP000324209"/>
    </source>
</evidence>
<accession>A0A5C1QNG3</accession>
<feature type="transmembrane region" description="Helical" evidence="7">
    <location>
        <begin position="393"/>
        <end position="414"/>
    </location>
</feature>
<feature type="transmembrane region" description="Helical" evidence="7">
    <location>
        <begin position="213"/>
        <end position="235"/>
    </location>
</feature>
<feature type="transmembrane region" description="Helical" evidence="7">
    <location>
        <begin position="46"/>
        <end position="68"/>
    </location>
</feature>
<evidence type="ECO:0000256" key="4">
    <source>
        <dbReference type="ARBA" id="ARBA00022692"/>
    </source>
</evidence>
<dbReference type="InterPro" id="IPR010656">
    <property type="entry name" value="DctM"/>
</dbReference>